<dbReference type="InterPro" id="IPR000421">
    <property type="entry name" value="FA58C"/>
</dbReference>
<dbReference type="PANTHER" id="PTHR10030">
    <property type="entry name" value="ALPHA-L-FUCOSIDASE"/>
    <property type="match status" value="1"/>
</dbReference>
<keyword evidence="4" id="KW-0378">Hydrolase</keyword>
<organism evidence="7 8">
    <name type="scientific">Mucilaginibacter straminoryzae</name>
    <dbReference type="NCBI Taxonomy" id="2932774"/>
    <lineage>
        <taxon>Bacteria</taxon>
        <taxon>Pseudomonadati</taxon>
        <taxon>Bacteroidota</taxon>
        <taxon>Sphingobacteriia</taxon>
        <taxon>Sphingobacteriales</taxon>
        <taxon>Sphingobacteriaceae</taxon>
        <taxon>Mucilaginibacter</taxon>
    </lineage>
</organism>
<keyword evidence="3" id="KW-0732">Signal</keyword>
<sequence>MQRFKIFGLITALTVVSNCVNVFGQKAPAPYGALPTKAQLNWHEMEMYCIIHFGVDTYTDKEWGYGDEDPKLVNPAKFNASQIIGAAKAGGFKGAVVVAKHHDGLCLWPTATTEHNISKSNWRGGKGDMVKEYQLACQKLGMQLGLYCSPWDRNSAFYGTPEYVEIYRKQLKELYSRYGKLFISWHDGANGGDGYYGGTREVRKIDRTTYYGWDTTWAITRKMQPSAVIFGDIGADVRWVGNEEGYAGETCWATYDPVAPDPGKKPSNGYTKYELGIEGTRNGKHWMPAECDVSLRPGWFYHASQNSQVKTPYELLDLYYKSVGRGANLDLGLSPNRDGLLDPEDVTSLKQFGDILRKTFAVNLAKGATLKASNIRGNNAAKFGPQFLTDASRYSYWATDDAVKTPELVLNLKSNTTFNIIRLRENIKLGQRIEAIAVDAWQNGKWNQIATATSIGSNRLIRLPQNITTTKVRLRITKSPVCIALSDFGLYKEPVHLEKPKVTRDLKGNVTLTTNAPVSAIYYTTDGRTPTKASAIYKAGFPLKNGGVVKALAADGSQVSEVGVGEFGLNKEGWKITTDVPADQNNLNQVADENPNSFYYGGSNTNTDFTPSAITIDLGNSHPVSAITYLPRQDKKADGVVDQYSVSVSNDGTNWTQVASGEFSNIRANPVQQLVRFAQPANVRFVKFETKHVLAGNKIAVAELGVLTK</sequence>
<protein>
    <recommendedName>
        <fullName evidence="2">alpha-L-fucosidase</fullName>
        <ecNumber evidence="2">3.2.1.51</ecNumber>
    </recommendedName>
</protein>
<dbReference type="Pfam" id="PF01120">
    <property type="entry name" value="Alpha_L_fucos"/>
    <property type="match status" value="1"/>
</dbReference>
<dbReference type="Gene3D" id="2.60.120.260">
    <property type="entry name" value="Galactose-binding domain-like"/>
    <property type="match status" value="2"/>
</dbReference>
<comment type="caution">
    <text evidence="7">The sequence shown here is derived from an EMBL/GenBank/DDBJ whole genome shotgun (WGS) entry which is preliminary data.</text>
</comment>
<dbReference type="InterPro" id="IPR059177">
    <property type="entry name" value="GH29D-like_dom"/>
</dbReference>
<evidence type="ECO:0000256" key="1">
    <source>
        <dbReference type="ARBA" id="ARBA00007951"/>
    </source>
</evidence>
<evidence type="ECO:0000313" key="7">
    <source>
        <dbReference type="EMBL" id="MCJ8209823.1"/>
    </source>
</evidence>
<dbReference type="EC" id="3.2.1.51" evidence="2"/>
<name>A0A9X2BD12_9SPHI</name>
<reference evidence="7" key="1">
    <citation type="submission" date="2022-04" db="EMBL/GenBank/DDBJ databases">
        <title>Mucilaginibacter sp. RS28 isolated from freshwater.</title>
        <authorList>
            <person name="Ko S.-R."/>
        </authorList>
    </citation>
    <scope>NUCLEOTIDE SEQUENCE</scope>
    <source>
        <strain evidence="7">RS28</strain>
    </source>
</reference>
<dbReference type="InterPro" id="IPR008979">
    <property type="entry name" value="Galactose-bd-like_sf"/>
</dbReference>
<dbReference type="AlphaFoldDB" id="A0A9X2BD12"/>
<feature type="domain" description="F5/8 type C" evidence="6">
    <location>
        <begin position="557"/>
        <end position="709"/>
    </location>
</feature>
<dbReference type="EMBL" id="JALJEJ010000003">
    <property type="protein sequence ID" value="MCJ8209823.1"/>
    <property type="molecule type" value="Genomic_DNA"/>
</dbReference>
<evidence type="ECO:0000256" key="4">
    <source>
        <dbReference type="ARBA" id="ARBA00022801"/>
    </source>
</evidence>
<comment type="similarity">
    <text evidence="1">Belongs to the glycosyl hydrolase 29 family.</text>
</comment>
<keyword evidence="5" id="KW-0326">Glycosidase</keyword>
<dbReference type="InterPro" id="IPR000933">
    <property type="entry name" value="Glyco_hydro_29"/>
</dbReference>
<dbReference type="RefSeq" id="WP_245129655.1">
    <property type="nucleotide sequence ID" value="NZ_JALJEJ010000003.1"/>
</dbReference>
<evidence type="ECO:0000256" key="5">
    <source>
        <dbReference type="ARBA" id="ARBA00023295"/>
    </source>
</evidence>
<proteinExistence type="inferred from homology"/>
<evidence type="ECO:0000313" key="8">
    <source>
        <dbReference type="Proteomes" id="UP001139450"/>
    </source>
</evidence>
<dbReference type="InterPro" id="IPR057739">
    <property type="entry name" value="Glyco_hydro_29_N"/>
</dbReference>
<evidence type="ECO:0000256" key="3">
    <source>
        <dbReference type="ARBA" id="ARBA00022729"/>
    </source>
</evidence>
<gene>
    <name evidence="7" type="ORF">MUY27_08890</name>
</gene>
<dbReference type="GO" id="GO:0005764">
    <property type="term" value="C:lysosome"/>
    <property type="evidence" value="ECO:0007669"/>
    <property type="project" value="TreeGrafter"/>
</dbReference>
<accession>A0A9X2BD12</accession>
<dbReference type="GO" id="GO:0006004">
    <property type="term" value="P:fucose metabolic process"/>
    <property type="evidence" value="ECO:0007669"/>
    <property type="project" value="TreeGrafter"/>
</dbReference>
<dbReference type="PANTHER" id="PTHR10030:SF37">
    <property type="entry name" value="ALPHA-L-FUCOSIDASE-RELATED"/>
    <property type="match status" value="1"/>
</dbReference>
<dbReference type="GO" id="GO:0004560">
    <property type="term" value="F:alpha-L-fucosidase activity"/>
    <property type="evidence" value="ECO:0007669"/>
    <property type="project" value="InterPro"/>
</dbReference>
<keyword evidence="8" id="KW-1185">Reference proteome</keyword>
<dbReference type="Gene3D" id="3.20.20.80">
    <property type="entry name" value="Glycosidases"/>
    <property type="match status" value="1"/>
</dbReference>
<evidence type="ECO:0000256" key="2">
    <source>
        <dbReference type="ARBA" id="ARBA00012662"/>
    </source>
</evidence>
<dbReference type="SUPFAM" id="SSF49785">
    <property type="entry name" value="Galactose-binding domain-like"/>
    <property type="match status" value="2"/>
</dbReference>
<dbReference type="PROSITE" id="PS50022">
    <property type="entry name" value="FA58C_3"/>
    <property type="match status" value="1"/>
</dbReference>
<dbReference type="SMART" id="SM00812">
    <property type="entry name" value="Alpha_L_fucos"/>
    <property type="match status" value="1"/>
</dbReference>
<dbReference type="Pfam" id="PF00754">
    <property type="entry name" value="F5_F8_type_C"/>
    <property type="match status" value="2"/>
</dbReference>
<dbReference type="Pfam" id="PF13290">
    <property type="entry name" value="CHB_HEX_C_1"/>
    <property type="match status" value="1"/>
</dbReference>
<dbReference type="Proteomes" id="UP001139450">
    <property type="component" value="Unassembled WGS sequence"/>
</dbReference>
<evidence type="ECO:0000259" key="6">
    <source>
        <dbReference type="PROSITE" id="PS50022"/>
    </source>
</evidence>
<dbReference type="GO" id="GO:0016139">
    <property type="term" value="P:glycoside catabolic process"/>
    <property type="evidence" value="ECO:0007669"/>
    <property type="project" value="TreeGrafter"/>
</dbReference>
<dbReference type="SUPFAM" id="SSF51445">
    <property type="entry name" value="(Trans)glycosidases"/>
    <property type="match status" value="1"/>
</dbReference>
<dbReference type="InterPro" id="IPR017853">
    <property type="entry name" value="GH"/>
</dbReference>